<dbReference type="GO" id="GO:0005794">
    <property type="term" value="C:Golgi apparatus"/>
    <property type="evidence" value="ECO:0007669"/>
    <property type="project" value="TreeGrafter"/>
</dbReference>
<reference evidence="3" key="1">
    <citation type="submission" date="2023-12" db="EMBL/GenBank/DDBJ databases">
        <title>Genome assembly of Anisodus tanguticus.</title>
        <authorList>
            <person name="Wang Y.-J."/>
        </authorList>
    </citation>
    <scope>NUCLEOTIDE SEQUENCE</scope>
    <source>
        <strain evidence="3">KB-2021</strain>
        <tissue evidence="3">Leaf</tissue>
    </source>
</reference>
<protein>
    <recommendedName>
        <fullName evidence="2">Trichome birefringence-like C-terminal domain-containing protein</fullName>
    </recommendedName>
</protein>
<comment type="caution">
    <text evidence="3">The sequence shown here is derived from an EMBL/GenBank/DDBJ whole genome shotgun (WGS) entry which is preliminary data.</text>
</comment>
<proteinExistence type="inferred from homology"/>
<dbReference type="Pfam" id="PF13839">
    <property type="entry name" value="PC-Esterase"/>
    <property type="match status" value="1"/>
</dbReference>
<dbReference type="GO" id="GO:0016413">
    <property type="term" value="F:O-acetyltransferase activity"/>
    <property type="evidence" value="ECO:0007669"/>
    <property type="project" value="InterPro"/>
</dbReference>
<dbReference type="Proteomes" id="UP001291623">
    <property type="component" value="Unassembled WGS sequence"/>
</dbReference>
<sequence>MVVFGHHQWLCFGTDFAGDGSGERQRGWTIWLLLVELVYSGNDEKRGKERRAFGWWFHVGVEIEQLWLVVVITGRSVVKSDSGSWQKTERDEREMNWRRWFNATEFQLKFKGKRLMFVGDPLSVDQWQSLTCMLHAADPQAEYISARSGATSFFTFPTIVVAVYLRTLLLPAAAEFPLELK</sequence>
<comment type="similarity">
    <text evidence="1">Belongs to the PC-esterase family. TBL subfamily.</text>
</comment>
<dbReference type="InterPro" id="IPR029962">
    <property type="entry name" value="TBL"/>
</dbReference>
<evidence type="ECO:0000313" key="4">
    <source>
        <dbReference type="Proteomes" id="UP001291623"/>
    </source>
</evidence>
<evidence type="ECO:0000256" key="1">
    <source>
        <dbReference type="ARBA" id="ARBA00007727"/>
    </source>
</evidence>
<dbReference type="InterPro" id="IPR026057">
    <property type="entry name" value="TBL_C"/>
</dbReference>
<dbReference type="PANTHER" id="PTHR32285">
    <property type="entry name" value="PROTEIN TRICHOME BIREFRINGENCE-LIKE 9-RELATED"/>
    <property type="match status" value="1"/>
</dbReference>
<name>A0AAE1SHW1_9SOLA</name>
<feature type="domain" description="Trichome birefringence-like C-terminal" evidence="2">
    <location>
        <begin position="101"/>
        <end position="163"/>
    </location>
</feature>
<dbReference type="AlphaFoldDB" id="A0AAE1SHW1"/>
<dbReference type="PANTHER" id="PTHR32285:SF372">
    <property type="entry name" value="PROTEIN TRICHOME BIREFRINGENCE-LIKE 43"/>
    <property type="match status" value="1"/>
</dbReference>
<keyword evidence="4" id="KW-1185">Reference proteome</keyword>
<evidence type="ECO:0000259" key="2">
    <source>
        <dbReference type="Pfam" id="PF13839"/>
    </source>
</evidence>
<dbReference type="EMBL" id="JAVYJV010000006">
    <property type="protein sequence ID" value="KAK4369051.1"/>
    <property type="molecule type" value="Genomic_DNA"/>
</dbReference>
<accession>A0AAE1SHW1</accession>
<organism evidence="3 4">
    <name type="scientific">Anisodus tanguticus</name>
    <dbReference type="NCBI Taxonomy" id="243964"/>
    <lineage>
        <taxon>Eukaryota</taxon>
        <taxon>Viridiplantae</taxon>
        <taxon>Streptophyta</taxon>
        <taxon>Embryophyta</taxon>
        <taxon>Tracheophyta</taxon>
        <taxon>Spermatophyta</taxon>
        <taxon>Magnoliopsida</taxon>
        <taxon>eudicotyledons</taxon>
        <taxon>Gunneridae</taxon>
        <taxon>Pentapetalae</taxon>
        <taxon>asterids</taxon>
        <taxon>lamiids</taxon>
        <taxon>Solanales</taxon>
        <taxon>Solanaceae</taxon>
        <taxon>Solanoideae</taxon>
        <taxon>Hyoscyameae</taxon>
        <taxon>Anisodus</taxon>
    </lineage>
</organism>
<gene>
    <name evidence="3" type="ORF">RND71_012843</name>
</gene>
<evidence type="ECO:0000313" key="3">
    <source>
        <dbReference type="EMBL" id="KAK4369051.1"/>
    </source>
</evidence>